<organism evidence="3 4">
    <name type="scientific">Phrynosoma platyrhinos</name>
    <name type="common">Desert horned lizard</name>
    <dbReference type="NCBI Taxonomy" id="52577"/>
    <lineage>
        <taxon>Eukaryota</taxon>
        <taxon>Metazoa</taxon>
        <taxon>Chordata</taxon>
        <taxon>Craniata</taxon>
        <taxon>Vertebrata</taxon>
        <taxon>Euteleostomi</taxon>
        <taxon>Lepidosauria</taxon>
        <taxon>Squamata</taxon>
        <taxon>Bifurcata</taxon>
        <taxon>Unidentata</taxon>
        <taxon>Episquamata</taxon>
        <taxon>Toxicofera</taxon>
        <taxon>Iguania</taxon>
        <taxon>Phrynosomatidae</taxon>
        <taxon>Phrynosomatinae</taxon>
        <taxon>Phrynosoma</taxon>
    </lineage>
</organism>
<evidence type="ECO:0000256" key="1">
    <source>
        <dbReference type="SAM" id="MobiDB-lite"/>
    </source>
</evidence>
<dbReference type="InterPro" id="IPR027907">
    <property type="entry name" value="BTBD8_C"/>
</dbReference>
<sequence>MDDRSAAGGDPAPQSNGVATTKEGAPVTRPPTTKQKLIKNSHQAAQLPGRKQPVPPASRPPTVPSGAPKMLNNGTAKKVGVLHAKEPLLKNNVATNSSTRTTAKKVARDKPGGVKPLEKMDPDKEAQPKATKAAAAAAASAPKTTSTKPKRSEQTKPSRTWLPGAKNTTSSSLNRPSANEKSVGKPKQTAPSAGQTIGAQQQRSTLSTQRDASRTATPLKAKPSTSNPTAKMSSALKNPKALNAKSQSEQNLAQKNATANTKLTTKKFSEPAKPRTPASAAFASAHPAKSQRAAKVPPSGGSPGKKFLKKDVPPSQEQASMQSKIQNTTAKERKAMTTTGGTESVTMADREALQKLDPMMETDTASQHISQEGVSVSCRVEASGTKEMEPGGLEEDDGANMVLVAEGLAPAVLESSPASLGPQVVQVFSPSEMPHLATPEALTLPGGCNDLLLCETALPCKTSPSIHLESAQSPPPSSPLLPSQSLWPAEEATSSEDLEEQAPPYLEVAGALRQLHSLPDAGKTHEDLNSLLTSPQGSPILPEDDVPLPRGEEELPSLGSLDFEAEPLEEPHAVMQFVPTAAKWESPALEVEAPSASEADPPTLATLVGLVAAESDGEPGTEEEDQVLRLSPSPEEERQQQQHAASLDTEGARWRSFLDPATEDGEVAQEDAFSLPMEGLSAAADIGADGAPAEELHVTECLDVCEDVWDQPPPPAPAASLPTELAGEPSQDHDDDQSSGLTEHPGIESLRNDDDDDDNDDTIAPEEWVQQEEVPQDLLLLSGETLPSGGGHSGSDGDGISAVAPGSIHKPQSLPVKSLELLQEPPTQLPGSPELPLSRTGTKGHSPEQGGSSSKSSTLSGPDLAGKSSSETSTPEELREYDSSSGVESKSDERLEQTCHQLLSPLEDLPVELDLGIHMEKGDDEAETLPADEVLGDPPTEPTVSSEGEEEEGEEAVELDVDLLKEAGFAKTVCLSASPPPGKQPPLPHSVEESDEPGSGDAGTETPASTNSAASCDVFGAFHLHSTDSCGKSPGLSSLESEEHSTEGLKDQLPKETNGQTPVCWEHPSLQVPPAAPQKMGGQQEEEEEVEVEPFPVTHSLATAGDSGAGLPFPWGPCPSEILSTIYEVESGAETPGPDEEEGSRCFCTASRDQALHLGNIQATVVQQLINRTLLFPMETPSGAVGGKGAMSSEAEIGKWTELISPLDESRASITSVTSFSPEDMSSPHGDWTVVEVETFH</sequence>
<feature type="compositionally biased region" description="Polar residues" evidence="1">
    <location>
        <begin position="223"/>
        <end position="236"/>
    </location>
</feature>
<feature type="compositionally biased region" description="Acidic residues" evidence="1">
    <location>
        <begin position="753"/>
        <end position="764"/>
    </location>
</feature>
<feature type="compositionally biased region" description="Low complexity" evidence="1">
    <location>
        <begin position="847"/>
        <end position="861"/>
    </location>
</feature>
<reference evidence="3 4" key="1">
    <citation type="journal article" date="2022" name="Gigascience">
        <title>A chromosome-level genome assembly and annotation of the desert horned lizard, Phrynosoma platyrhinos, provides insight into chromosomal rearrangements among reptiles.</title>
        <authorList>
            <person name="Koochekian N."/>
            <person name="Ascanio A."/>
            <person name="Farleigh K."/>
            <person name="Card D.C."/>
            <person name="Schield D.R."/>
            <person name="Castoe T.A."/>
            <person name="Jezkova T."/>
        </authorList>
    </citation>
    <scope>NUCLEOTIDE SEQUENCE [LARGE SCALE GENOMIC DNA]</scope>
    <source>
        <strain evidence="3">NK-2021</strain>
    </source>
</reference>
<feature type="compositionally biased region" description="Basic and acidic residues" evidence="1">
    <location>
        <begin position="106"/>
        <end position="127"/>
    </location>
</feature>
<feature type="compositionally biased region" description="Low complexity" evidence="1">
    <location>
        <begin position="480"/>
        <end position="489"/>
    </location>
</feature>
<feature type="compositionally biased region" description="Pro residues" evidence="1">
    <location>
        <begin position="978"/>
        <end position="988"/>
    </location>
</feature>
<feature type="region of interest" description="Disordered" evidence="1">
    <location>
        <begin position="521"/>
        <end position="556"/>
    </location>
</feature>
<feature type="compositionally biased region" description="Low complexity" evidence="1">
    <location>
        <begin position="277"/>
        <end position="288"/>
    </location>
</feature>
<feature type="compositionally biased region" description="Acidic residues" evidence="1">
    <location>
        <begin position="947"/>
        <end position="957"/>
    </location>
</feature>
<feature type="compositionally biased region" description="Gly residues" evidence="1">
    <location>
        <begin position="788"/>
        <end position="797"/>
    </location>
</feature>
<feature type="compositionally biased region" description="Polar residues" evidence="1">
    <location>
        <begin position="189"/>
        <end position="216"/>
    </location>
</feature>
<feature type="region of interest" description="Disordered" evidence="1">
    <location>
        <begin position="1"/>
        <end position="343"/>
    </location>
</feature>
<dbReference type="Pfam" id="PF15363">
    <property type="entry name" value="BTBD8_C"/>
    <property type="match status" value="1"/>
</dbReference>
<feature type="region of interest" description="Disordered" evidence="1">
    <location>
        <begin position="972"/>
        <end position="1012"/>
    </location>
</feature>
<feature type="compositionally biased region" description="Polar residues" evidence="1">
    <location>
        <begin position="166"/>
        <end position="180"/>
    </location>
</feature>
<feature type="compositionally biased region" description="Polar residues" evidence="1">
    <location>
        <begin position="92"/>
        <end position="101"/>
    </location>
</feature>
<evidence type="ECO:0000259" key="2">
    <source>
        <dbReference type="Pfam" id="PF15363"/>
    </source>
</evidence>
<evidence type="ECO:0000313" key="3">
    <source>
        <dbReference type="EMBL" id="KAH0629631.1"/>
    </source>
</evidence>
<feature type="compositionally biased region" description="Low complexity" evidence="1">
    <location>
        <begin position="128"/>
        <end position="147"/>
    </location>
</feature>
<feature type="compositionally biased region" description="Polar residues" evidence="1">
    <location>
        <begin position="244"/>
        <end position="254"/>
    </location>
</feature>
<evidence type="ECO:0000313" key="4">
    <source>
        <dbReference type="Proteomes" id="UP000826234"/>
    </source>
</evidence>
<keyword evidence="4" id="KW-1185">Reference proteome</keyword>
<feature type="compositionally biased region" description="Basic and acidic residues" evidence="1">
    <location>
        <begin position="1041"/>
        <end position="1054"/>
    </location>
</feature>
<feature type="region of interest" description="Disordered" evidence="1">
    <location>
        <begin position="466"/>
        <end position="499"/>
    </location>
</feature>
<feature type="region of interest" description="Disordered" evidence="1">
    <location>
        <begin position="914"/>
        <end position="957"/>
    </location>
</feature>
<comment type="caution">
    <text evidence="3">The sequence shown here is derived from an EMBL/GenBank/DDBJ whole genome shotgun (WGS) entry which is preliminary data.</text>
</comment>
<proteinExistence type="predicted"/>
<feature type="compositionally biased region" description="Pro residues" evidence="1">
    <location>
        <begin position="53"/>
        <end position="63"/>
    </location>
</feature>
<feature type="region of interest" description="Disordered" evidence="1">
    <location>
        <begin position="707"/>
        <end position="898"/>
    </location>
</feature>
<dbReference type="Proteomes" id="UP000826234">
    <property type="component" value="Unassembled WGS sequence"/>
</dbReference>
<feature type="compositionally biased region" description="Acidic residues" evidence="1">
    <location>
        <begin position="615"/>
        <end position="625"/>
    </location>
</feature>
<dbReference type="PANTHER" id="PTHR22427">
    <property type="entry name" value="GH15728P"/>
    <property type="match status" value="1"/>
</dbReference>
<gene>
    <name evidence="3" type="ORF">JD844_011851</name>
</gene>
<feature type="region of interest" description="Disordered" evidence="1">
    <location>
        <begin position="610"/>
        <end position="674"/>
    </location>
</feature>
<feature type="compositionally biased region" description="Polar residues" evidence="1">
    <location>
        <begin position="315"/>
        <end position="329"/>
    </location>
</feature>
<dbReference type="EMBL" id="JAIPUX010000439">
    <property type="protein sequence ID" value="KAH0629631.1"/>
    <property type="molecule type" value="Genomic_DNA"/>
</dbReference>
<feature type="compositionally biased region" description="Polar residues" evidence="1">
    <location>
        <begin position="30"/>
        <end position="44"/>
    </location>
</feature>
<feature type="region of interest" description="Disordered" evidence="1">
    <location>
        <begin position="1027"/>
        <end position="1087"/>
    </location>
</feature>
<protein>
    <recommendedName>
        <fullName evidence="2">BTB/POZ domain-containing protein</fullName>
    </recommendedName>
</protein>
<feature type="domain" description="BTB/POZ" evidence="2">
    <location>
        <begin position="1198"/>
        <end position="1241"/>
    </location>
</feature>
<accession>A0ABQ7TJT8</accession>
<name>A0ABQ7TJT8_PHRPL</name>
<feature type="compositionally biased region" description="Low complexity" evidence="1">
    <location>
        <begin position="819"/>
        <end position="830"/>
    </location>
</feature>
<dbReference type="PANTHER" id="PTHR22427:SF8">
    <property type="entry name" value="PROLINE-RICH PROTEIN 36"/>
    <property type="match status" value="1"/>
</dbReference>